<accession>A0ABY4QS68</accession>
<dbReference type="EMBL" id="CP097332">
    <property type="protein sequence ID" value="UQX86726.1"/>
    <property type="molecule type" value="Genomic_DNA"/>
</dbReference>
<protein>
    <submittedName>
        <fullName evidence="2">Peroxide stress protein YaaA</fullName>
    </submittedName>
</protein>
<keyword evidence="3" id="KW-1185">Reference proteome</keyword>
<reference evidence="2" key="2">
    <citation type="submission" date="2022-05" db="EMBL/GenBank/DDBJ databases">
        <authorList>
            <person name="Kim J.-S."/>
            <person name="Lee K."/>
            <person name="Suh M."/>
            <person name="Eom M."/>
            <person name="Kim J.-S."/>
            <person name="Kim D.-S."/>
            <person name="Ko S.-H."/>
            <person name="Shin Y."/>
            <person name="Lee J.-S."/>
        </authorList>
    </citation>
    <scope>NUCLEOTIDE SEQUENCE</scope>
    <source>
        <strain evidence="2">N237</strain>
    </source>
</reference>
<evidence type="ECO:0000313" key="3">
    <source>
        <dbReference type="Proteomes" id="UP001056336"/>
    </source>
</evidence>
<dbReference type="InterPro" id="IPR005583">
    <property type="entry name" value="YaaA"/>
</dbReference>
<name>A0ABY4QS68_9ACTN</name>
<dbReference type="Pfam" id="PF03883">
    <property type="entry name" value="H2O2_YaaD"/>
    <property type="match status" value="1"/>
</dbReference>
<sequence length="268" mass="28453">MHILLPPSESKTTGGGGRSLRRRTGQGPLSEPRAEVIRALDDLLSRSRADIAHALALPTSVIDSAVRANAMLLDAPTRPALDRYAGVVYDGMRCAAWNAAERRCADRSVLIFSGLFGVVAGGAPVPDYRVPAKAVLPGVGTTGTYWRPWLAEHLPPLLRSGLVIDLRSSDYAAMWRPERSSSLARRVVRVRILSPRPDATMAVISFPSKFFKGVLADSIVRASAAGRPPATAEDLAALWSAAGGKDAVLSADKDGVVLELHSATSTVV</sequence>
<dbReference type="Proteomes" id="UP001056336">
    <property type="component" value="Chromosome"/>
</dbReference>
<dbReference type="PANTHER" id="PTHR30283:SF4">
    <property type="entry name" value="PEROXIDE STRESS RESISTANCE PROTEIN YAAA"/>
    <property type="match status" value="1"/>
</dbReference>
<organism evidence="2 3">
    <name type="scientific">Jatrophihabitans telluris</name>
    <dbReference type="NCBI Taxonomy" id="2038343"/>
    <lineage>
        <taxon>Bacteria</taxon>
        <taxon>Bacillati</taxon>
        <taxon>Actinomycetota</taxon>
        <taxon>Actinomycetes</taxon>
        <taxon>Jatrophihabitantales</taxon>
        <taxon>Jatrophihabitantaceae</taxon>
        <taxon>Jatrophihabitans</taxon>
    </lineage>
</organism>
<dbReference type="RefSeq" id="WP_249769088.1">
    <property type="nucleotide sequence ID" value="NZ_CP097332.1"/>
</dbReference>
<reference evidence="2" key="1">
    <citation type="journal article" date="2018" name="Int. J. Syst. Evol. Microbiol.">
        <title>Jatrophihabitans telluris sp. nov., isolated from sediment soil of lava forest wetlands and the emended description of the genus Jatrophihabitans.</title>
        <authorList>
            <person name="Lee K.C."/>
            <person name="Suh M.K."/>
            <person name="Eom M.K."/>
            <person name="Kim K.K."/>
            <person name="Kim J.S."/>
            <person name="Kim D.S."/>
            <person name="Ko S.H."/>
            <person name="Shin Y.K."/>
            <person name="Lee J.S."/>
        </authorList>
    </citation>
    <scope>NUCLEOTIDE SEQUENCE</scope>
    <source>
        <strain evidence="2">N237</strain>
    </source>
</reference>
<dbReference type="PANTHER" id="PTHR30283">
    <property type="entry name" value="PEROXIDE STRESS RESPONSE PROTEIN YAAA"/>
    <property type="match status" value="1"/>
</dbReference>
<proteinExistence type="predicted"/>
<gene>
    <name evidence="2" type="primary">yaaA</name>
    <name evidence="2" type="ORF">M6D93_10425</name>
</gene>
<feature type="region of interest" description="Disordered" evidence="1">
    <location>
        <begin position="1"/>
        <end position="31"/>
    </location>
</feature>
<evidence type="ECO:0000313" key="2">
    <source>
        <dbReference type="EMBL" id="UQX86726.1"/>
    </source>
</evidence>
<evidence type="ECO:0000256" key="1">
    <source>
        <dbReference type="SAM" id="MobiDB-lite"/>
    </source>
</evidence>